<feature type="transmembrane region" description="Helical" evidence="2">
    <location>
        <begin position="148"/>
        <end position="170"/>
    </location>
</feature>
<feature type="transmembrane region" description="Helical" evidence="2">
    <location>
        <begin position="352"/>
        <end position="370"/>
    </location>
</feature>
<dbReference type="PANTHER" id="PTHR38454:SF1">
    <property type="entry name" value="INTEGRAL MEMBRANE PROTEIN"/>
    <property type="match status" value="1"/>
</dbReference>
<feature type="transmembrane region" description="Helical" evidence="2">
    <location>
        <begin position="35"/>
        <end position="57"/>
    </location>
</feature>
<evidence type="ECO:0000313" key="3">
    <source>
        <dbReference type="EMBL" id="GFJ75870.1"/>
    </source>
</evidence>
<reference evidence="3 4" key="1">
    <citation type="submission" date="2020-03" db="EMBL/GenBank/DDBJ databases">
        <title>Whole genome shotgun sequence of Phytohabitans houttuyneae NBRC 108639.</title>
        <authorList>
            <person name="Komaki H."/>
            <person name="Tamura T."/>
        </authorList>
    </citation>
    <scope>NUCLEOTIDE SEQUENCE [LARGE SCALE GENOMIC DNA]</scope>
    <source>
        <strain evidence="3 4">NBRC 108639</strain>
    </source>
</reference>
<dbReference type="RefSeq" id="WP_173052450.1">
    <property type="nucleotide sequence ID" value="NZ_BAABGO010000007.1"/>
</dbReference>
<reference evidence="3 4" key="2">
    <citation type="submission" date="2020-03" db="EMBL/GenBank/DDBJ databases">
        <authorList>
            <person name="Ichikawa N."/>
            <person name="Kimura A."/>
            <person name="Kitahashi Y."/>
            <person name="Uohara A."/>
        </authorList>
    </citation>
    <scope>NUCLEOTIDE SEQUENCE [LARGE SCALE GENOMIC DNA]</scope>
    <source>
        <strain evidence="3 4">NBRC 108639</strain>
    </source>
</reference>
<proteinExistence type="predicted"/>
<evidence type="ECO:0000313" key="4">
    <source>
        <dbReference type="Proteomes" id="UP000482800"/>
    </source>
</evidence>
<feature type="transmembrane region" description="Helical" evidence="2">
    <location>
        <begin position="925"/>
        <end position="946"/>
    </location>
</feature>
<name>A0A6V8JX77_9ACTN</name>
<feature type="transmembrane region" description="Helical" evidence="2">
    <location>
        <begin position="453"/>
        <end position="472"/>
    </location>
</feature>
<dbReference type="EMBL" id="BLPF01000001">
    <property type="protein sequence ID" value="GFJ75870.1"/>
    <property type="molecule type" value="Genomic_DNA"/>
</dbReference>
<keyword evidence="2" id="KW-0812">Transmembrane</keyword>
<comment type="caution">
    <text evidence="3">The sequence shown here is derived from an EMBL/GenBank/DDBJ whole genome shotgun (WGS) entry which is preliminary data.</text>
</comment>
<sequence length="970" mass="101736">MVLPRALTPPAAPDTPDPAPQAGGRVPALRRLDRILPAVVLVAIAAFALIGIGSPLLGQATFAATDEMVTTSPYSEVPEFAGVRPTNNYLDDTWDSALPNTLLFGEELRDGNIAPWNPYTAGGVPLGATPNYGLGSPLTVPFYALPGWFAPGIVKLLEIVVAIGGMYLFLRRLRLGAASSLLGGLVFASSAFMVVWTGWPQTRVAAFIPAVFWAVELIVQRRRVRDAAVLALAMAAMIFGGFPAVTGYTVATGAIYLAVRLFATYGREWRRILGGFALAAGGVAGGVLLTAVQLLPWVAFMSSAYVEGRAQQPDAHLSMASLVTSIAPWALGSTNPYGDVYWYLPVNLVESMSYLGAAALVLVVAAVAMARRGRAALPQGAWLFMVVATGGWLVLIYGGGFPLKVAQSLPYLFSDNFVGRSRCVLGFLLAVLAAVGLELLLRRREAVRARRWELAWALLVVGGVGVAALAALRGARRAAYLADRAAAGDGWPRTHELTREFAVGAVLVLLAAACAAALWWQGRREGGGRLRLVAAGLLPLLVAGQALAFVVPYWPRSDRDTFFPMTDAHDYLASHLGPDRFAGMYRSMTRSVESAFRLRSATGHAFVDRRYGELIRSPADRVNFSSTNVAVGGGLTAITSPTLDRMSVRYGITALDAPVPGTARPAPTTTGLTTLQPGASVTVPVPGTGPIRAVELTPMESREEWEATDRIEAVVTDESGAEVARTSRRLGRTTAGQPLYIPLAAESAPAGARLGVTITVRAAHAVPVQAAGEQAAVGAVGTADDGLKLAFVGAAAIYERTRALPRVRWAGTAVVEPDSTRRLDLLKGGTLTNDQVVLEQQPSAPGGGTADVRITEDGTDTTEVSVTARGSGYLVLADPIQSGWTATVDGAPATMLKADHAFVAVAVPDGTHTVRFRYTTPAGGAGGWLSLAAALGIAGVLVAGVVRDRRRRTGEAPLGSSGPVLPPSAS</sequence>
<feature type="region of interest" description="Disordered" evidence="1">
    <location>
        <begin position="1"/>
        <end position="24"/>
    </location>
</feature>
<keyword evidence="4" id="KW-1185">Reference proteome</keyword>
<evidence type="ECO:0008006" key="5">
    <source>
        <dbReference type="Google" id="ProtNLM"/>
    </source>
</evidence>
<dbReference type="InterPro" id="IPR018580">
    <property type="entry name" value="Uncharacterised_YfhO"/>
</dbReference>
<feature type="transmembrane region" description="Helical" evidence="2">
    <location>
        <begin position="231"/>
        <end position="259"/>
    </location>
</feature>
<accession>A0A6V8JX77</accession>
<feature type="transmembrane region" description="Helical" evidence="2">
    <location>
        <begin position="501"/>
        <end position="520"/>
    </location>
</feature>
<gene>
    <name evidence="3" type="ORF">Phou_000500</name>
</gene>
<organism evidence="3 4">
    <name type="scientific">Phytohabitans houttuyneae</name>
    <dbReference type="NCBI Taxonomy" id="1076126"/>
    <lineage>
        <taxon>Bacteria</taxon>
        <taxon>Bacillati</taxon>
        <taxon>Actinomycetota</taxon>
        <taxon>Actinomycetes</taxon>
        <taxon>Micromonosporales</taxon>
        <taxon>Micromonosporaceae</taxon>
    </lineage>
</organism>
<protein>
    <recommendedName>
        <fullName evidence="5">YfhO family protein</fullName>
    </recommendedName>
</protein>
<feature type="transmembrane region" description="Helical" evidence="2">
    <location>
        <begin position="177"/>
        <end position="196"/>
    </location>
</feature>
<dbReference type="PANTHER" id="PTHR38454">
    <property type="entry name" value="INTEGRAL MEMBRANE PROTEIN-RELATED"/>
    <property type="match status" value="1"/>
</dbReference>
<feature type="transmembrane region" description="Helical" evidence="2">
    <location>
        <begin position="382"/>
        <end position="403"/>
    </location>
</feature>
<evidence type="ECO:0000256" key="1">
    <source>
        <dbReference type="SAM" id="MobiDB-lite"/>
    </source>
</evidence>
<feature type="transmembrane region" description="Helical" evidence="2">
    <location>
        <begin position="271"/>
        <end position="295"/>
    </location>
</feature>
<evidence type="ECO:0000256" key="2">
    <source>
        <dbReference type="SAM" id="Phobius"/>
    </source>
</evidence>
<feature type="compositionally biased region" description="Pro residues" evidence="1">
    <location>
        <begin position="10"/>
        <end position="19"/>
    </location>
</feature>
<feature type="transmembrane region" description="Helical" evidence="2">
    <location>
        <begin position="423"/>
        <end position="441"/>
    </location>
</feature>
<dbReference type="AlphaFoldDB" id="A0A6V8JX77"/>
<feature type="transmembrane region" description="Helical" evidence="2">
    <location>
        <begin position="532"/>
        <end position="554"/>
    </location>
</feature>
<dbReference type="Proteomes" id="UP000482800">
    <property type="component" value="Unassembled WGS sequence"/>
</dbReference>
<dbReference type="Pfam" id="PF09586">
    <property type="entry name" value="YfhO"/>
    <property type="match status" value="1"/>
</dbReference>
<keyword evidence="2" id="KW-0472">Membrane</keyword>
<keyword evidence="2" id="KW-1133">Transmembrane helix</keyword>